<dbReference type="PIRSF" id="PIRSF006223">
    <property type="entry name" value="DsrC_TusE"/>
    <property type="match status" value="1"/>
</dbReference>
<evidence type="ECO:0000256" key="4">
    <source>
        <dbReference type="PIRSR" id="PIRSR006223-50"/>
    </source>
</evidence>
<comment type="caution">
    <text evidence="5">The sequence shown here is derived from an EMBL/GenBank/DDBJ whole genome shotgun (WGS) entry which is preliminary data.</text>
</comment>
<evidence type="ECO:0000313" key="6">
    <source>
        <dbReference type="Proteomes" id="UP000434044"/>
    </source>
</evidence>
<comment type="function">
    <text evidence="3">Part of a sulfur-relay system.</text>
</comment>
<feature type="active site" description="Cysteine persulfide intermediate" evidence="4">
    <location>
        <position position="99"/>
    </location>
</feature>
<dbReference type="EMBL" id="WNKT01000001">
    <property type="protein sequence ID" value="MTW19724.1"/>
    <property type="molecule type" value="Genomic_DNA"/>
</dbReference>
<comment type="similarity">
    <text evidence="3">Belongs to the dsrC/tusE family.</text>
</comment>
<dbReference type="Gene3D" id="3.30.1420.10">
    <property type="match status" value="1"/>
</dbReference>
<evidence type="ECO:0000256" key="1">
    <source>
        <dbReference type="ARBA" id="ARBA00004496"/>
    </source>
</evidence>
<dbReference type="RefSeq" id="WP_155448290.1">
    <property type="nucleotide sequence ID" value="NZ_WNKT01000001.1"/>
</dbReference>
<dbReference type="Proteomes" id="UP000434044">
    <property type="component" value="Unassembled WGS sequence"/>
</dbReference>
<evidence type="ECO:0000256" key="2">
    <source>
        <dbReference type="ARBA" id="ARBA00022490"/>
    </source>
</evidence>
<organism evidence="5 6">
    <name type="scientific">Allochromatium palmeri</name>
    <dbReference type="NCBI Taxonomy" id="231048"/>
    <lineage>
        <taxon>Bacteria</taxon>
        <taxon>Pseudomonadati</taxon>
        <taxon>Pseudomonadota</taxon>
        <taxon>Gammaproteobacteria</taxon>
        <taxon>Chromatiales</taxon>
        <taxon>Chromatiaceae</taxon>
        <taxon>Allochromatium</taxon>
    </lineage>
</organism>
<dbReference type="InterPro" id="IPR025526">
    <property type="entry name" value="DsrC-like_dom_sf"/>
</dbReference>
<dbReference type="Gene3D" id="1.10.10.370">
    <property type="entry name" value="DsrC-like protein, C-terminal domain"/>
    <property type="match status" value="1"/>
</dbReference>
<evidence type="ECO:0000313" key="5">
    <source>
        <dbReference type="EMBL" id="MTW19724.1"/>
    </source>
</evidence>
<dbReference type="GO" id="GO:0002143">
    <property type="term" value="P:tRNA wobble position uridine thiolation"/>
    <property type="evidence" value="ECO:0007669"/>
    <property type="project" value="TreeGrafter"/>
</dbReference>
<dbReference type="GO" id="GO:0016740">
    <property type="term" value="F:transferase activity"/>
    <property type="evidence" value="ECO:0007669"/>
    <property type="project" value="UniProtKB-KW"/>
</dbReference>
<dbReference type="InterPro" id="IPR043163">
    <property type="entry name" value="DsrC-like_N"/>
</dbReference>
<dbReference type="PANTHER" id="PTHR37010">
    <property type="entry name" value="SULFURTRANSFERASE TUSE"/>
    <property type="match status" value="1"/>
</dbReference>
<keyword evidence="6" id="KW-1185">Reference proteome</keyword>
<dbReference type="OrthoDB" id="9786347at2"/>
<protein>
    <recommendedName>
        <fullName evidence="3">Sulfurtransferase</fullName>
        <ecNumber evidence="3">2.8.1.-</ecNumber>
    </recommendedName>
</protein>
<dbReference type="InterPro" id="IPR042072">
    <property type="entry name" value="DsrC-like_C"/>
</dbReference>
<dbReference type="GO" id="GO:0097163">
    <property type="term" value="F:sulfur carrier activity"/>
    <property type="evidence" value="ECO:0007669"/>
    <property type="project" value="TreeGrafter"/>
</dbReference>
<dbReference type="PANTHER" id="PTHR37010:SF1">
    <property type="entry name" value="SULFURTRANSFERASE TUSE"/>
    <property type="match status" value="1"/>
</dbReference>
<proteinExistence type="inferred from homology"/>
<dbReference type="Pfam" id="PF04358">
    <property type="entry name" value="DsrC"/>
    <property type="match status" value="1"/>
</dbReference>
<dbReference type="InterPro" id="IPR007453">
    <property type="entry name" value="DsrC/TusE"/>
</dbReference>
<accession>A0A6N8EBL3</accession>
<comment type="subcellular location">
    <subcellularLocation>
        <location evidence="1">Cytoplasm</location>
    </subcellularLocation>
</comment>
<keyword evidence="3" id="KW-0808">Transferase</keyword>
<evidence type="ECO:0000256" key="3">
    <source>
        <dbReference type="PIRNR" id="PIRNR006223"/>
    </source>
</evidence>
<dbReference type="NCBIfam" id="TIGR03342">
    <property type="entry name" value="dsrC_tusE_dsvC"/>
    <property type="match status" value="1"/>
</dbReference>
<keyword evidence="2" id="KW-0963">Cytoplasm</keyword>
<dbReference type="AlphaFoldDB" id="A0A6N8EBL3"/>
<dbReference type="EC" id="2.8.1.-" evidence="3"/>
<name>A0A6N8EBL3_9GAMM</name>
<sequence length="100" mass="11384">MSASLSVALDNEGFLLDRDDWSEEVAVELAQSDDFEMTEQVMHFIREARAMYEEDGVVPPIRIFAKKQKVSTKELYDIFRKGPMKLICKWGGLPKPTGCV</sequence>
<reference evidence="5 6" key="1">
    <citation type="submission" date="2019-11" db="EMBL/GenBank/DDBJ databases">
        <title>Whole-genome sequence of the anaerobic purple sulfur bacterium Allochromatium palmeri DSM 15591.</title>
        <authorList>
            <person name="Kyndt J.A."/>
            <person name="Meyer T.E."/>
        </authorList>
    </citation>
    <scope>NUCLEOTIDE SEQUENCE [LARGE SCALE GENOMIC DNA]</scope>
    <source>
        <strain evidence="5 6">DSM 15591</strain>
    </source>
</reference>
<gene>
    <name evidence="5" type="primary">tusE</name>
    <name evidence="5" type="ORF">GJ668_01290</name>
</gene>
<dbReference type="SUPFAM" id="SSF69721">
    <property type="entry name" value="DsrC, the gamma subunit of dissimilatory sulfite reductase"/>
    <property type="match status" value="1"/>
</dbReference>
<dbReference type="GO" id="GO:0005737">
    <property type="term" value="C:cytoplasm"/>
    <property type="evidence" value="ECO:0007669"/>
    <property type="project" value="UniProtKB-SubCell"/>
</dbReference>